<feature type="transmembrane region" description="Helical" evidence="1">
    <location>
        <begin position="52"/>
        <end position="73"/>
    </location>
</feature>
<name>A0ABT2M397_9FIRM</name>
<dbReference type="EMBL" id="JAODBU010000016">
    <property type="protein sequence ID" value="MCT7399996.1"/>
    <property type="molecule type" value="Genomic_DNA"/>
</dbReference>
<comment type="caution">
    <text evidence="2">The sequence shown here is derived from an EMBL/GenBank/DDBJ whole genome shotgun (WGS) entry which is preliminary data.</text>
</comment>
<evidence type="ECO:0000313" key="3">
    <source>
        <dbReference type="Proteomes" id="UP001431199"/>
    </source>
</evidence>
<gene>
    <name evidence="2" type="ORF">N5B56_13075</name>
</gene>
<evidence type="ECO:0000256" key="1">
    <source>
        <dbReference type="SAM" id="Phobius"/>
    </source>
</evidence>
<reference evidence="2" key="1">
    <citation type="submission" date="2022-09" db="EMBL/GenBank/DDBJ databases">
        <title>Eubacterium sp. LFL-14 isolated from human feces.</title>
        <authorList>
            <person name="Liu F."/>
        </authorList>
    </citation>
    <scope>NUCLEOTIDE SEQUENCE</scope>
    <source>
        <strain evidence="2">LFL-14</strain>
    </source>
</reference>
<dbReference type="Proteomes" id="UP001431199">
    <property type="component" value="Unassembled WGS sequence"/>
</dbReference>
<organism evidence="2 3">
    <name type="scientific">Eubacterium album</name>
    <dbReference type="NCBI Taxonomy" id="2978477"/>
    <lineage>
        <taxon>Bacteria</taxon>
        <taxon>Bacillati</taxon>
        <taxon>Bacillota</taxon>
        <taxon>Clostridia</taxon>
        <taxon>Eubacteriales</taxon>
        <taxon>Eubacteriaceae</taxon>
        <taxon>Eubacterium</taxon>
    </lineage>
</organism>
<keyword evidence="1" id="KW-0812">Transmembrane</keyword>
<keyword evidence="3" id="KW-1185">Reference proteome</keyword>
<dbReference type="RefSeq" id="WP_260979154.1">
    <property type="nucleotide sequence ID" value="NZ_JAODBU010000016.1"/>
</dbReference>
<accession>A0ABT2M397</accession>
<evidence type="ECO:0000313" key="2">
    <source>
        <dbReference type="EMBL" id="MCT7399996.1"/>
    </source>
</evidence>
<keyword evidence="1" id="KW-1133">Transmembrane helix</keyword>
<protein>
    <submittedName>
        <fullName evidence="2">Uncharacterized protein</fullName>
    </submittedName>
</protein>
<proteinExistence type="predicted"/>
<keyword evidence="1" id="KW-0472">Membrane</keyword>
<sequence length="128" mass="14882">MKCCYCYWYVCFNRSTNQWNNTITLTQLKEYLRKSASLHEVRTRKIIMISEYIASSVNAIVIGGIEVVAAVTYNEKLAEEAVKRIDIGGYISTIIHLFSDIRFISKIKKDFIEKSIEENYKEKLAKVK</sequence>